<feature type="binding site" evidence="10">
    <location>
        <position position="500"/>
    </location>
    <ligand>
        <name>L-glutamate</name>
        <dbReference type="ChEBI" id="CHEBI:29985"/>
    </ligand>
</feature>
<accession>A0AAW4GAR8</accession>
<dbReference type="SUPFAM" id="SSF56235">
    <property type="entry name" value="N-terminal nucleophile aminohydrolases (Ntn hydrolases)"/>
    <property type="match status" value="1"/>
</dbReference>
<dbReference type="EC" id="2.3.2.2" evidence="11"/>
<keyword evidence="7 11" id="KW-0012">Acyltransferase</keyword>
<comment type="catalytic activity">
    <reaction evidence="8 11">
        <text>an N-terminal (5-L-glutamyl)-[peptide] + an alpha-amino acid = 5-L-glutamyl amino acid + an N-terminal L-alpha-aminoacyl-[peptide]</text>
        <dbReference type="Rhea" id="RHEA:23904"/>
        <dbReference type="Rhea" id="RHEA-COMP:9780"/>
        <dbReference type="Rhea" id="RHEA-COMP:9795"/>
        <dbReference type="ChEBI" id="CHEBI:77644"/>
        <dbReference type="ChEBI" id="CHEBI:78597"/>
        <dbReference type="ChEBI" id="CHEBI:78599"/>
        <dbReference type="ChEBI" id="CHEBI:78608"/>
        <dbReference type="EC" id="2.3.2.2"/>
    </reaction>
</comment>
<dbReference type="GO" id="GO:0006750">
    <property type="term" value="P:glutathione biosynthetic process"/>
    <property type="evidence" value="ECO:0007669"/>
    <property type="project" value="UniProtKB-KW"/>
</dbReference>
<keyword evidence="4 11" id="KW-0808">Transferase</keyword>
<feature type="region of interest" description="Disordered" evidence="12">
    <location>
        <begin position="506"/>
        <end position="530"/>
    </location>
</feature>
<feature type="signal peptide" evidence="13">
    <location>
        <begin position="1"/>
        <end position="34"/>
    </location>
</feature>
<sequence length="661" mass="68480">MRRRRGSPHLGSRGLRLMVAVTATLVVASCGTDADDPSAAPVTCAEIPNGELIDAQEVSSAPTDIATRPEIASGYRRGMKPVLTGTYAAATANPLATRAACEVLRDGGTAADALVAAQMVLGLVEPQSSGIGGGAFALYYDAASNTVRAFDGRETAPAAATETYLTQISPTDPAPPVPSARASGRSIGVPGVLRMLDMVHVQYGKQAWRDLFEPAITLADSGFEISPRLSGAIAASAEELKADEEARTYFLTGEGTAKPAGTDLVNPAYAKTLGVLATDGAAAMYDGPLAQAIVAEAGSTAGGMTPSLMTVDDLRDYRAIAREPIVTEYRGRQIVAMPGPSSGGIAVASTLGILENFDLPSMGPTELDDAGVSRDGGRPDPAAVHLITEAERLAYADRDKYVADPDFVPLPGRGVETILDPAYLKARAGMIKPDSSLGEAPAGDLGPVPLGSHPGTEHGTSHITVADRYGNVASMTTTIESAFGSYHMVDGFLLNNQLTDFSAEPRDDDGALLANRVSPGKRPRSSMAPTLVMQPGTDGEPAQVVAALGSPGGSVIIQFVVKTLVGMLDWDLNPQQAVSMIDFGSANTPTSNVGGEHPLVDTADDGAHDPLVRGLRERGEEVSVDEQSSGLSAIMRHDSGWIGGADPRREGAVMGDDATLQ</sequence>
<evidence type="ECO:0000256" key="9">
    <source>
        <dbReference type="PIRSR" id="PIRSR600101-1"/>
    </source>
</evidence>
<dbReference type="InterPro" id="IPR043138">
    <property type="entry name" value="GGT_lsub"/>
</dbReference>
<dbReference type="NCBIfam" id="TIGR00066">
    <property type="entry name" value="g_glut_trans"/>
    <property type="match status" value="1"/>
</dbReference>
<evidence type="ECO:0000256" key="2">
    <source>
        <dbReference type="ARBA" id="ARBA00001089"/>
    </source>
</evidence>
<dbReference type="InterPro" id="IPR043137">
    <property type="entry name" value="GGT_ssub_C"/>
</dbReference>
<dbReference type="InterPro" id="IPR051792">
    <property type="entry name" value="GGT_bact"/>
</dbReference>
<dbReference type="PRINTS" id="PR01210">
    <property type="entry name" value="GGTRANSPTASE"/>
</dbReference>
<dbReference type="EC" id="3.4.19.13" evidence="11"/>
<dbReference type="Proteomes" id="UP001195196">
    <property type="component" value="Unassembled WGS sequence"/>
</dbReference>
<dbReference type="EMBL" id="JAFFGU010000018">
    <property type="protein sequence ID" value="MBM7280288.1"/>
    <property type="molecule type" value="Genomic_DNA"/>
</dbReference>
<dbReference type="InterPro" id="IPR000101">
    <property type="entry name" value="GGT_peptidase"/>
</dbReference>
<feature type="binding site" evidence="10">
    <location>
        <position position="553"/>
    </location>
    <ligand>
        <name>L-glutamate</name>
        <dbReference type="ChEBI" id="CHEBI:29985"/>
    </ligand>
</feature>
<keyword evidence="11" id="KW-0317">Glutathione biosynthesis</keyword>
<keyword evidence="6 11" id="KW-0865">Zymogen</keyword>
<proteinExistence type="inferred from homology"/>
<reference evidence="14" key="1">
    <citation type="submission" date="2021-02" db="EMBL/GenBank/DDBJ databases">
        <title>Taxonomy, biology and ecology of Rhodococcus bacteria occurring in California pistachio and other woody hosts as revealed by genome sequence analyses.</title>
        <authorList>
            <person name="Riely B."/>
            <person name="Gai Y."/>
        </authorList>
    </citation>
    <scope>NUCLEOTIDE SEQUENCE</scope>
    <source>
        <strain evidence="14">BP-295</strain>
    </source>
</reference>
<evidence type="ECO:0000256" key="8">
    <source>
        <dbReference type="ARBA" id="ARBA00047417"/>
    </source>
</evidence>
<evidence type="ECO:0000256" key="12">
    <source>
        <dbReference type="SAM" id="MobiDB-lite"/>
    </source>
</evidence>
<dbReference type="PANTHER" id="PTHR43199">
    <property type="entry name" value="GLUTATHIONE HYDROLASE"/>
    <property type="match status" value="1"/>
</dbReference>
<comment type="PTM">
    <text evidence="11">Cleaved by autocatalysis into a large and a small subunit.</text>
</comment>
<evidence type="ECO:0000256" key="5">
    <source>
        <dbReference type="ARBA" id="ARBA00022801"/>
    </source>
</evidence>
<evidence type="ECO:0000256" key="1">
    <source>
        <dbReference type="ARBA" id="ARBA00001049"/>
    </source>
</evidence>
<feature type="binding site" evidence="10">
    <location>
        <begin position="525"/>
        <end position="526"/>
    </location>
    <ligand>
        <name>L-glutamate</name>
        <dbReference type="ChEBI" id="CHEBI:29985"/>
    </ligand>
</feature>
<comment type="similarity">
    <text evidence="3 11">Belongs to the gamma-glutamyltransferase family.</text>
</comment>
<dbReference type="GO" id="GO:0006751">
    <property type="term" value="P:glutathione catabolic process"/>
    <property type="evidence" value="ECO:0007669"/>
    <property type="project" value="UniProtKB-UniRule"/>
</dbReference>
<comment type="catalytic activity">
    <reaction evidence="2 11">
        <text>glutathione + H2O = L-cysteinylglycine + L-glutamate</text>
        <dbReference type="Rhea" id="RHEA:28807"/>
        <dbReference type="ChEBI" id="CHEBI:15377"/>
        <dbReference type="ChEBI" id="CHEBI:29985"/>
        <dbReference type="ChEBI" id="CHEBI:57925"/>
        <dbReference type="ChEBI" id="CHEBI:61694"/>
        <dbReference type="EC" id="3.4.19.13"/>
    </reaction>
</comment>
<comment type="pathway">
    <text evidence="11">Sulfur metabolism; glutathione metabolism.</text>
</comment>
<comment type="caution">
    <text evidence="14">The sequence shown here is derived from an EMBL/GenBank/DDBJ whole genome shotgun (WGS) entry which is preliminary data.</text>
</comment>
<comment type="catalytic activity">
    <reaction evidence="1 11">
        <text>an S-substituted glutathione + H2O = an S-substituted L-cysteinylglycine + L-glutamate</text>
        <dbReference type="Rhea" id="RHEA:59468"/>
        <dbReference type="ChEBI" id="CHEBI:15377"/>
        <dbReference type="ChEBI" id="CHEBI:29985"/>
        <dbReference type="ChEBI" id="CHEBI:90779"/>
        <dbReference type="ChEBI" id="CHEBI:143103"/>
        <dbReference type="EC" id="3.4.19.13"/>
    </reaction>
</comment>
<dbReference type="InterPro" id="IPR029055">
    <property type="entry name" value="Ntn_hydrolases_N"/>
</dbReference>
<comment type="subunit">
    <text evidence="11">This enzyme consists of two polypeptide chains, which are synthesized in precursor form from a single polypeptide.</text>
</comment>
<keyword evidence="13" id="KW-0732">Signal</keyword>
<evidence type="ECO:0000256" key="13">
    <source>
        <dbReference type="SAM" id="SignalP"/>
    </source>
</evidence>
<evidence type="ECO:0000313" key="14">
    <source>
        <dbReference type="EMBL" id="MBM7280288.1"/>
    </source>
</evidence>
<feature type="region of interest" description="Disordered" evidence="12">
    <location>
        <begin position="637"/>
        <end position="661"/>
    </location>
</feature>
<organism evidence="14 15">
    <name type="scientific">Gordonia rubripertincta</name>
    <name type="common">Rhodococcus corallinus</name>
    <dbReference type="NCBI Taxonomy" id="36822"/>
    <lineage>
        <taxon>Bacteria</taxon>
        <taxon>Bacillati</taxon>
        <taxon>Actinomycetota</taxon>
        <taxon>Actinomycetes</taxon>
        <taxon>Mycobacteriales</taxon>
        <taxon>Gordoniaceae</taxon>
        <taxon>Gordonia</taxon>
    </lineage>
</organism>
<dbReference type="Gene3D" id="3.60.20.40">
    <property type="match status" value="1"/>
</dbReference>
<name>A0AAW4GAR8_GORRU</name>
<dbReference type="GO" id="GO:0103068">
    <property type="term" value="F:leukotriene C4 gamma-glutamyl transferase activity"/>
    <property type="evidence" value="ECO:0007669"/>
    <property type="project" value="UniProtKB-EC"/>
</dbReference>
<dbReference type="GO" id="GO:0036374">
    <property type="term" value="F:glutathione hydrolase activity"/>
    <property type="evidence" value="ECO:0007669"/>
    <property type="project" value="UniProtKB-UniRule"/>
</dbReference>
<gene>
    <name evidence="14" type="primary">ggt</name>
    <name evidence="14" type="ORF">JTZ10_21320</name>
</gene>
<evidence type="ECO:0000256" key="7">
    <source>
        <dbReference type="ARBA" id="ARBA00023315"/>
    </source>
</evidence>
<dbReference type="Pfam" id="PF01019">
    <property type="entry name" value="G_glu_transpept"/>
    <property type="match status" value="1"/>
</dbReference>
<keyword evidence="5 11" id="KW-0378">Hydrolase</keyword>
<dbReference type="AlphaFoldDB" id="A0AAW4GAR8"/>
<dbReference type="RefSeq" id="WP_204718875.1">
    <property type="nucleotide sequence ID" value="NZ_JAFFGU010000018.1"/>
</dbReference>
<evidence type="ECO:0000256" key="11">
    <source>
        <dbReference type="RuleBase" id="RU368036"/>
    </source>
</evidence>
<evidence type="ECO:0000256" key="3">
    <source>
        <dbReference type="ARBA" id="ARBA00009381"/>
    </source>
</evidence>
<evidence type="ECO:0000313" key="15">
    <source>
        <dbReference type="Proteomes" id="UP001195196"/>
    </source>
</evidence>
<feature type="chain" id="PRO_5043419568" description="Glutathione hydrolase proenzyme" evidence="13">
    <location>
        <begin position="35"/>
        <end position="661"/>
    </location>
</feature>
<protein>
    <recommendedName>
        <fullName evidence="11">Glutathione hydrolase proenzyme</fullName>
        <ecNumber evidence="11">2.3.2.2</ecNumber>
        <ecNumber evidence="11">3.4.19.13</ecNumber>
    </recommendedName>
    <component>
        <recommendedName>
            <fullName evidence="11">Glutathione hydrolase large chain</fullName>
        </recommendedName>
    </component>
    <component>
        <recommendedName>
            <fullName evidence="11">Glutathione hydrolase small chain</fullName>
        </recommendedName>
    </component>
</protein>
<evidence type="ECO:0000256" key="10">
    <source>
        <dbReference type="PIRSR" id="PIRSR600101-2"/>
    </source>
</evidence>
<dbReference type="Gene3D" id="1.10.246.130">
    <property type="match status" value="1"/>
</dbReference>
<evidence type="ECO:0000256" key="6">
    <source>
        <dbReference type="ARBA" id="ARBA00023145"/>
    </source>
</evidence>
<dbReference type="PROSITE" id="PS51257">
    <property type="entry name" value="PROKAR_LIPOPROTEIN"/>
    <property type="match status" value="1"/>
</dbReference>
<dbReference type="PANTHER" id="PTHR43199:SF1">
    <property type="entry name" value="GLUTATHIONE HYDROLASE PROENZYME"/>
    <property type="match status" value="1"/>
</dbReference>
<feature type="active site" description="Nucleophile" evidence="9">
    <location>
        <position position="460"/>
    </location>
</feature>
<feature type="binding site" evidence="10">
    <location>
        <position position="153"/>
    </location>
    <ligand>
        <name>L-glutamate</name>
        <dbReference type="ChEBI" id="CHEBI:29985"/>
    </ligand>
</feature>
<evidence type="ECO:0000256" key="4">
    <source>
        <dbReference type="ARBA" id="ARBA00022679"/>
    </source>
</evidence>